<dbReference type="KEGG" id="vmo:VMUT_0223"/>
<feature type="transmembrane region" description="Helical" evidence="1">
    <location>
        <begin position="633"/>
        <end position="653"/>
    </location>
</feature>
<keyword evidence="1" id="KW-0472">Membrane</keyword>
<reference evidence="2 3" key="1">
    <citation type="journal article" date="2011" name="J. Bacteriol.">
        <title>Complete genome sequence of 'Vulcanisaeta moutnovskia' strain 768-28, a novel member of the hyperthermophilic crenarchaeal genus vulcanisaeta.</title>
        <authorList>
            <person name="Gumerov V.M."/>
            <person name="Mardanov A.V."/>
            <person name="Beletsky A.V."/>
            <person name="Prokofeva M.I."/>
            <person name="Bonch-Osmolovskaya E.A."/>
            <person name="Ravin N.V."/>
            <person name="Skryabin K.G."/>
        </authorList>
    </citation>
    <scope>NUCLEOTIDE SEQUENCE [LARGE SCALE GENOMIC DNA]</scope>
    <source>
        <strain evidence="2 3">768-28</strain>
    </source>
</reference>
<keyword evidence="3" id="KW-1185">Reference proteome</keyword>
<organism evidence="2 3">
    <name type="scientific">Vulcanisaeta moutnovskia (strain 768-28)</name>
    <dbReference type="NCBI Taxonomy" id="985053"/>
    <lineage>
        <taxon>Archaea</taxon>
        <taxon>Thermoproteota</taxon>
        <taxon>Thermoprotei</taxon>
        <taxon>Thermoproteales</taxon>
        <taxon>Thermoproteaceae</taxon>
        <taxon>Vulcanisaeta</taxon>
    </lineage>
</organism>
<dbReference type="Proteomes" id="UP000007485">
    <property type="component" value="Chromosome"/>
</dbReference>
<proteinExistence type="predicted"/>
<evidence type="ECO:0000313" key="3">
    <source>
        <dbReference type="Proteomes" id="UP000007485"/>
    </source>
</evidence>
<sequence length="660" mass="71704">MFLNGQSINSLRIMITILIIHAVLMALGIDPPASFTVTGITWYYGSYSEPVSNYTHIYTGTGINATMVININSNLSTPVNVSYTLSIGNHATQGLWELQPGSNTLNITVPALNQGNYNASLSIYTMGYTMNYYFTVSSVTPGIIINTTVTKLYSGVPQVVLLKIMNSTPIPINSTLITITGTNIAVSKSIITVKPPLNESITVVPGPYSLGTAILTLKISYTDVGGYAWNTNETLTFTIVPTPVYLALSTQYSTINYGNYLPITINATTPVGPLQDQQLSIYVDNNYVVSITTNNYGTAQYSLLVNYGVGYHVLTITFTNTTYFQEAMINYTFIVLPGTVYIMAYVNNTNITYGSSVNIYVKLSPPISGGVLTISYVINGLSSTIGSYTPINGSVQVTWIPPQAGTYLITIYYTNPPNYLPSSTNLTIIAHRAPCTLSITINGTPEVLHEVIIISHMEPVIVNAKLNVLITGNNTSVSGTTYINASGVGEYIFIPKLPGNYSIAVSWSGNINYKGCGTTYFLDIMKAPLSLYMNGSSDLIAAGGYETFSINIMTNIPISYVNGNLTIVIKNGNKTVSIYEEPITGNYMKSSIPFPKPGNYEILILYPGNDYVNSSIYGPYYITVLPGFLGIPWYMLLAYLTPIVLGSLIGIIINHKFRQA</sequence>
<dbReference type="eggNOG" id="arCOG02487">
    <property type="taxonomic scope" value="Archaea"/>
</dbReference>
<dbReference type="EMBL" id="CP002529">
    <property type="protein sequence ID" value="ADY00439.1"/>
    <property type="molecule type" value="Genomic_DNA"/>
</dbReference>
<protein>
    <submittedName>
        <fullName evidence="2">Uncharacterized protein</fullName>
    </submittedName>
</protein>
<dbReference type="AlphaFoldDB" id="F0QT97"/>
<gene>
    <name evidence="2" type="ordered locus">VMUT_0223</name>
</gene>
<accession>F0QT97</accession>
<evidence type="ECO:0000256" key="1">
    <source>
        <dbReference type="SAM" id="Phobius"/>
    </source>
</evidence>
<keyword evidence="1" id="KW-1133">Transmembrane helix</keyword>
<name>F0QT97_VULM7</name>
<keyword evidence="1" id="KW-0812">Transmembrane</keyword>
<evidence type="ECO:0000313" key="2">
    <source>
        <dbReference type="EMBL" id="ADY00439.1"/>
    </source>
</evidence>
<dbReference type="HOGENOM" id="CLU_421901_0_0_2"/>
<feature type="transmembrane region" description="Helical" evidence="1">
    <location>
        <begin position="12"/>
        <end position="29"/>
    </location>
</feature>